<dbReference type="AlphaFoldDB" id="A0A849P7B1"/>
<sequence>MSDGAISQTTVASADAEVGIATVTNGARSIAIGQNVTVSNVRSAVAIGTDVQAIRFSDGHQKGVTVIGEKAIIRNVSIGTTVGGVVNALDKDLSAGVAGAMVGFVLLG</sequence>
<comment type="caution">
    <text evidence="1">The sequence shown here is derived from an EMBL/GenBank/DDBJ whole genome shotgun (WGS) entry which is preliminary data.</text>
</comment>
<accession>A0A849P7B1</accession>
<protein>
    <submittedName>
        <fullName evidence="1">Uncharacterized protein</fullName>
    </submittedName>
</protein>
<evidence type="ECO:0000313" key="2">
    <source>
        <dbReference type="Proteomes" id="UP000537862"/>
    </source>
</evidence>
<name>A0A849P7B1_9BURK</name>
<proteinExistence type="predicted"/>
<dbReference type="EMBL" id="JABGBN010000004">
    <property type="protein sequence ID" value="NOL51893.1"/>
    <property type="molecule type" value="Genomic_DNA"/>
</dbReference>
<reference evidence="1 2" key="1">
    <citation type="submission" date="2020-05" db="EMBL/GenBank/DDBJ databases">
        <authorList>
            <person name="Niu N."/>
        </authorList>
    </citation>
    <scope>NUCLEOTIDE SEQUENCE [LARGE SCALE GENOMIC DNA]</scope>
    <source>
        <strain evidence="1 2">3340-03</strain>
    </source>
</reference>
<evidence type="ECO:0000313" key="1">
    <source>
        <dbReference type="EMBL" id="NOL51893.1"/>
    </source>
</evidence>
<dbReference type="Proteomes" id="UP000537862">
    <property type="component" value="Unassembled WGS sequence"/>
</dbReference>
<organism evidence="1 2">
    <name type="scientific">Pelistega suis</name>
    <dbReference type="NCBI Taxonomy" id="1631957"/>
    <lineage>
        <taxon>Bacteria</taxon>
        <taxon>Pseudomonadati</taxon>
        <taxon>Pseudomonadota</taxon>
        <taxon>Betaproteobacteria</taxon>
        <taxon>Burkholderiales</taxon>
        <taxon>Alcaligenaceae</taxon>
        <taxon>Pelistega</taxon>
    </lineage>
</organism>
<dbReference type="RefSeq" id="WP_171680585.1">
    <property type="nucleotide sequence ID" value="NZ_JABGBN010000004.1"/>
</dbReference>
<gene>
    <name evidence="1" type="ORF">HKX39_06885</name>
</gene>
<keyword evidence="2" id="KW-1185">Reference proteome</keyword>